<dbReference type="OrthoDB" id="9803201at2"/>
<evidence type="ECO:0000256" key="1">
    <source>
        <dbReference type="ARBA" id="ARBA00010528"/>
    </source>
</evidence>
<evidence type="ECO:0000313" key="8">
    <source>
        <dbReference type="EMBL" id="EFM26155.1"/>
    </source>
</evidence>
<evidence type="ECO:0000256" key="6">
    <source>
        <dbReference type="HAMAP-Rule" id="MF_01328"/>
    </source>
</evidence>
<dbReference type="PANTHER" id="PTHR10746">
    <property type="entry name" value="50S RIBOSOMAL PROTEIN L4"/>
    <property type="match status" value="1"/>
</dbReference>
<dbReference type="HAMAP" id="MF_01328_B">
    <property type="entry name" value="Ribosomal_uL4_B"/>
    <property type="match status" value="1"/>
</dbReference>
<comment type="caution">
    <text evidence="8">The sequence shown here is derived from an EMBL/GenBank/DDBJ whole genome shotgun (WGS) entry which is preliminary data.</text>
</comment>
<keyword evidence="9" id="KW-1185">Reference proteome</keyword>
<dbReference type="Pfam" id="PF00573">
    <property type="entry name" value="Ribosomal_L4"/>
    <property type="match status" value="1"/>
</dbReference>
<dbReference type="SUPFAM" id="SSF52166">
    <property type="entry name" value="Ribosomal protein L4"/>
    <property type="match status" value="1"/>
</dbReference>
<dbReference type="GO" id="GO:0003735">
    <property type="term" value="F:structural constituent of ribosome"/>
    <property type="evidence" value="ECO:0007669"/>
    <property type="project" value="InterPro"/>
</dbReference>
<proteinExistence type="inferred from homology"/>
<comment type="function">
    <text evidence="6">Forms part of the polypeptide exit tunnel.</text>
</comment>
<dbReference type="InterPro" id="IPR002136">
    <property type="entry name" value="Ribosomal_uL4"/>
</dbReference>
<keyword evidence="4 6" id="KW-0687">Ribonucleoprotein</keyword>
<evidence type="ECO:0000256" key="4">
    <source>
        <dbReference type="ARBA" id="ARBA00023274"/>
    </source>
</evidence>
<gene>
    <name evidence="6 8" type="primary">rplD</name>
    <name evidence="8" type="ORF">HMPREF9225_0175</name>
</gene>
<comment type="subunit">
    <text evidence="2 6">Part of the 50S ribosomal subunit.</text>
</comment>
<dbReference type="Proteomes" id="UP000003280">
    <property type="component" value="Unassembled WGS sequence"/>
</dbReference>
<feature type="compositionally biased region" description="Basic residues" evidence="7">
    <location>
        <begin position="82"/>
        <end position="93"/>
    </location>
</feature>
<dbReference type="GO" id="GO:0005840">
    <property type="term" value="C:ribosome"/>
    <property type="evidence" value="ECO:0007669"/>
    <property type="project" value="UniProtKB-KW"/>
</dbReference>
<organism evidence="8 9">
    <name type="scientific">Peptoniphilus duerdenii ATCC BAA-1640</name>
    <dbReference type="NCBI Taxonomy" id="862517"/>
    <lineage>
        <taxon>Bacteria</taxon>
        <taxon>Bacillati</taxon>
        <taxon>Bacillota</taxon>
        <taxon>Tissierellia</taxon>
        <taxon>Tissierellales</taxon>
        <taxon>Peptoniphilaceae</taxon>
        <taxon>Peptoniphilus</taxon>
    </lineage>
</organism>
<dbReference type="Gene3D" id="3.40.1370.10">
    <property type="match status" value="1"/>
</dbReference>
<evidence type="ECO:0000313" key="9">
    <source>
        <dbReference type="Proteomes" id="UP000003280"/>
    </source>
</evidence>
<keyword evidence="3 6" id="KW-0689">Ribosomal protein</keyword>
<dbReference type="InterPro" id="IPR013005">
    <property type="entry name" value="Ribosomal_uL4-like"/>
</dbReference>
<dbReference type="GO" id="GO:0006412">
    <property type="term" value="P:translation"/>
    <property type="evidence" value="ECO:0007669"/>
    <property type="project" value="UniProtKB-UniRule"/>
</dbReference>
<protein>
    <recommendedName>
        <fullName evidence="5 6">Large ribosomal subunit protein uL4</fullName>
    </recommendedName>
</protein>
<dbReference type="GO" id="GO:1990904">
    <property type="term" value="C:ribonucleoprotein complex"/>
    <property type="evidence" value="ECO:0007669"/>
    <property type="project" value="UniProtKB-KW"/>
</dbReference>
<dbReference type="HOGENOM" id="CLU_041575_5_2_9"/>
<evidence type="ECO:0000256" key="2">
    <source>
        <dbReference type="ARBA" id="ARBA00011838"/>
    </source>
</evidence>
<keyword evidence="6" id="KW-0694">RNA-binding</keyword>
<sequence>MTKVKVFDMTGAEVSEIELDENIFGLKEELTEEEIEKLVEEGNFDTENRINRHAVYLVVKNQLANKRQGTHACKTRAEVRGGGRKPWRQKGTGRARQGSIRSPQWRKGGIVFAKKPRDYSYTTPKKVRRLALKSVLTSKVNLNEIIVIDDIKMDNIKTKDFKNFLNAVGVKKSAYVVTAEHDRNVNLSARNIAGVKASEARLINVYDLLKHENLVISKAALGTVSEVFK</sequence>
<reference evidence="8 9" key="1">
    <citation type="submission" date="2010-07" db="EMBL/GenBank/DDBJ databases">
        <authorList>
            <person name="Muzny D."/>
            <person name="Qin X."/>
            <person name="Deng J."/>
            <person name="Jiang H."/>
            <person name="Liu Y."/>
            <person name="Qu J."/>
            <person name="Song X.-Z."/>
            <person name="Zhang L."/>
            <person name="Thornton R."/>
            <person name="Coyle M."/>
            <person name="Francisco L."/>
            <person name="Jackson L."/>
            <person name="Javaid M."/>
            <person name="Korchina V."/>
            <person name="Kovar C."/>
            <person name="Mata R."/>
            <person name="Mathew T."/>
            <person name="Ngo R."/>
            <person name="Nguyen L."/>
            <person name="Nguyen N."/>
            <person name="Okwuonu G."/>
            <person name="Ongeri F."/>
            <person name="Pham C."/>
            <person name="Simmons D."/>
            <person name="Wilczek-Boney K."/>
            <person name="Hale W."/>
            <person name="Jakkamsetti A."/>
            <person name="Pham P."/>
            <person name="Ruth R."/>
            <person name="San Lucas F."/>
            <person name="Warren J."/>
            <person name="Zhang J."/>
            <person name="Zhao Z."/>
            <person name="Zhou C."/>
            <person name="Zhu D."/>
            <person name="Lee S."/>
            <person name="Bess C."/>
            <person name="Blankenburg K."/>
            <person name="Forbes L."/>
            <person name="Fu Q."/>
            <person name="Gubbala S."/>
            <person name="Hirani K."/>
            <person name="Jayaseelan J.C."/>
            <person name="Lara F."/>
            <person name="Munidasa M."/>
            <person name="Palculict T."/>
            <person name="Patil S."/>
            <person name="Pu L.-L."/>
            <person name="Saada N."/>
            <person name="Tang L."/>
            <person name="Weissenberger G."/>
            <person name="Zhu Y."/>
            <person name="Hemphill L."/>
            <person name="Shang Y."/>
            <person name="Youmans B."/>
            <person name="Ayvaz T."/>
            <person name="Ross M."/>
            <person name="Santibanez J."/>
            <person name="Aqrawi P."/>
            <person name="Gross S."/>
            <person name="Joshi V."/>
            <person name="Fowler G."/>
            <person name="Nazareth L."/>
            <person name="Reid J."/>
            <person name="Worley K."/>
            <person name="Petrosino J."/>
            <person name="Highlander S."/>
            <person name="Gibbs R."/>
        </authorList>
    </citation>
    <scope>NUCLEOTIDE SEQUENCE [LARGE SCALE GENOMIC DNA]</scope>
    <source>
        <strain evidence="8 9">ATCC BAA-1640</strain>
    </source>
</reference>
<name>E0NJ36_9FIRM</name>
<comment type="similarity">
    <text evidence="1 6">Belongs to the universal ribosomal protein uL4 family.</text>
</comment>
<comment type="function">
    <text evidence="6">One of the primary rRNA binding proteins, this protein initially binds near the 5'-end of the 23S rRNA. It is important during the early stages of 50S assembly. It makes multiple contacts with different domains of the 23S rRNA in the assembled 50S subunit and ribosome.</text>
</comment>
<dbReference type="AlphaFoldDB" id="E0NJ36"/>
<evidence type="ECO:0000256" key="3">
    <source>
        <dbReference type="ARBA" id="ARBA00022980"/>
    </source>
</evidence>
<dbReference type="eggNOG" id="COG0088">
    <property type="taxonomic scope" value="Bacteria"/>
</dbReference>
<dbReference type="EMBL" id="AEEH01000014">
    <property type="protein sequence ID" value="EFM26155.1"/>
    <property type="molecule type" value="Genomic_DNA"/>
</dbReference>
<dbReference type="GO" id="GO:0019843">
    <property type="term" value="F:rRNA binding"/>
    <property type="evidence" value="ECO:0007669"/>
    <property type="project" value="UniProtKB-UniRule"/>
</dbReference>
<evidence type="ECO:0000256" key="5">
    <source>
        <dbReference type="ARBA" id="ARBA00035244"/>
    </source>
</evidence>
<dbReference type="NCBIfam" id="TIGR03953">
    <property type="entry name" value="rplD_bact"/>
    <property type="match status" value="1"/>
</dbReference>
<dbReference type="PANTHER" id="PTHR10746:SF6">
    <property type="entry name" value="LARGE RIBOSOMAL SUBUNIT PROTEIN UL4M"/>
    <property type="match status" value="1"/>
</dbReference>
<feature type="region of interest" description="Disordered" evidence="7">
    <location>
        <begin position="80"/>
        <end position="100"/>
    </location>
</feature>
<evidence type="ECO:0000256" key="7">
    <source>
        <dbReference type="SAM" id="MobiDB-lite"/>
    </source>
</evidence>
<accession>E0NJ36</accession>
<dbReference type="STRING" id="862517.HMPREF9225_0175"/>
<keyword evidence="6" id="KW-0699">rRNA-binding</keyword>
<dbReference type="InterPro" id="IPR023574">
    <property type="entry name" value="Ribosomal_uL4_dom_sf"/>
</dbReference>
<dbReference type="RefSeq" id="WP_008901011.1">
    <property type="nucleotide sequence ID" value="NZ_GL397071.1"/>
</dbReference>